<keyword evidence="12" id="KW-1185">Reference proteome</keyword>
<feature type="domain" description="HAMP" evidence="10">
    <location>
        <begin position="307"/>
        <end position="361"/>
    </location>
</feature>
<organism evidence="11 12">
    <name type="scientific">Vibrio tritonius</name>
    <dbReference type="NCBI Taxonomy" id="1435069"/>
    <lineage>
        <taxon>Bacteria</taxon>
        <taxon>Pseudomonadati</taxon>
        <taxon>Pseudomonadota</taxon>
        <taxon>Gammaproteobacteria</taxon>
        <taxon>Vibrionales</taxon>
        <taxon>Vibrionaceae</taxon>
        <taxon>Vibrio</taxon>
    </lineage>
</organism>
<keyword evidence="5" id="KW-0472">Membrane</keyword>
<dbReference type="Pfam" id="PF00015">
    <property type="entry name" value="MCPsignal"/>
    <property type="match status" value="1"/>
</dbReference>
<evidence type="ECO:0000313" key="11">
    <source>
        <dbReference type="EMBL" id="MCA2017674.1"/>
    </source>
</evidence>
<evidence type="ECO:0000256" key="8">
    <source>
        <dbReference type="PROSITE-ProRule" id="PRU00284"/>
    </source>
</evidence>
<dbReference type="PANTHER" id="PTHR32089:SF119">
    <property type="entry name" value="METHYL-ACCEPTING CHEMOTAXIS PROTEIN CTPL"/>
    <property type="match status" value="1"/>
</dbReference>
<keyword evidence="4" id="KW-1133">Transmembrane helix</keyword>
<evidence type="ECO:0000256" key="4">
    <source>
        <dbReference type="ARBA" id="ARBA00022989"/>
    </source>
</evidence>
<name>A0ABS7YTD8_9VIBR</name>
<dbReference type="InterPro" id="IPR033462">
    <property type="entry name" value="Cache_3-Cache_2"/>
</dbReference>
<dbReference type="CDD" id="cd06225">
    <property type="entry name" value="HAMP"/>
    <property type="match status" value="1"/>
</dbReference>
<comment type="similarity">
    <text evidence="7">Belongs to the methyl-accepting chemotaxis (MCP) protein family.</text>
</comment>
<evidence type="ECO:0000259" key="10">
    <source>
        <dbReference type="PROSITE" id="PS50885"/>
    </source>
</evidence>
<keyword evidence="3" id="KW-0812">Transmembrane</keyword>
<protein>
    <submittedName>
        <fullName evidence="11">Methyl-accepting chemotaxis protein</fullName>
    </submittedName>
</protein>
<evidence type="ECO:0000256" key="3">
    <source>
        <dbReference type="ARBA" id="ARBA00022692"/>
    </source>
</evidence>
<accession>A0ABS7YTD8</accession>
<keyword evidence="6 8" id="KW-0807">Transducer</keyword>
<sequence length="638" mass="69318">MSINRKFILGISSLICLFAILVVAYQSVTNIENVTLQAQEQQSGANQDITRLLNTTNDIMLDRVKSSMALLKKRSLALGKAQLGSRLTVANRQAPDLLFGQASQANQYELVDQLTQVMGGTATLFARDGDQFVRVSTNVKKDGQRSIGTVLAPTGKAMRAINAGQPFYGEVDILGKPYIAGYEPIFDGNNVIGIWYVGYSADMQSIAEAIQESRILQQGFVALYDAKDQMRMHSSHVSDQTVQQALQDSAAWHVKKAEFAPWGYQIVTAYSNAEVSEQIWAQSLRSAGLILVSGLVLILFNSWLVNRIVGKPLAVFVQAIEDIAQGEGDLTQRFAITTQDELGKMAHGFNLLLSRIQQTIKEAKQAANEVASSTERLLGLASQSHHASAEQTKETEQVAAASHELSLSAQEVARNTADAEVFARQANDDVRQVGDTLSQTVANIRRQAHDIEASSAAVGELVDAGNQISRVLAVIREIAEQTNLLALNASIEAARAGAHGRGFAVVADEVRSLACRTQSSTEEIRGMIERIQHSGQRASAQMNSNQQAARDNATQAQTADEVLKTVLTAVDRISQLNIEIASSVEQQRLVAADVSKNVDHIRQSSSENLAYSSETTQACESLAQLAQQLSDQLKHYKV</sequence>
<dbReference type="Proteomes" id="UP001199044">
    <property type="component" value="Unassembled WGS sequence"/>
</dbReference>
<reference evidence="12" key="1">
    <citation type="submission" date="2023-07" db="EMBL/GenBank/DDBJ databases">
        <title>Molecular identification of indigenous halophilic bacteria isolated from red sea cost, biodegradation of synthetic dyes and assessment of degraded metabolite toxicity.</title>
        <authorList>
            <person name="Chaieb K."/>
            <person name="Altayb H.N."/>
        </authorList>
    </citation>
    <scope>NUCLEOTIDE SEQUENCE [LARGE SCALE GENOMIC DNA]</scope>
    <source>
        <strain evidence="12">K20</strain>
    </source>
</reference>
<dbReference type="SMART" id="SM00304">
    <property type="entry name" value="HAMP"/>
    <property type="match status" value="1"/>
</dbReference>
<dbReference type="InterPro" id="IPR004090">
    <property type="entry name" value="Chemotax_Me-accpt_rcpt"/>
</dbReference>
<evidence type="ECO:0000256" key="6">
    <source>
        <dbReference type="ARBA" id="ARBA00023224"/>
    </source>
</evidence>
<dbReference type="PRINTS" id="PR00260">
    <property type="entry name" value="CHEMTRNSDUCR"/>
</dbReference>
<comment type="subcellular location">
    <subcellularLocation>
        <location evidence="2">Cell inner membrane</location>
    </subcellularLocation>
    <subcellularLocation>
        <location evidence="1">Membrane</location>
        <topology evidence="1">Multi-pass membrane protein</topology>
    </subcellularLocation>
</comment>
<dbReference type="Gene3D" id="1.10.287.950">
    <property type="entry name" value="Methyl-accepting chemotaxis protein"/>
    <property type="match status" value="1"/>
</dbReference>
<dbReference type="InterPro" id="IPR004089">
    <property type="entry name" value="MCPsignal_dom"/>
</dbReference>
<dbReference type="PROSITE" id="PS50111">
    <property type="entry name" value="CHEMOTAXIS_TRANSDUC_2"/>
    <property type="match status" value="1"/>
</dbReference>
<feature type="domain" description="Methyl-accepting transducer" evidence="9">
    <location>
        <begin position="366"/>
        <end position="602"/>
    </location>
</feature>
<dbReference type="RefSeq" id="WP_225251333.1">
    <property type="nucleotide sequence ID" value="NZ_JAIWIU010000116.1"/>
</dbReference>
<evidence type="ECO:0000259" key="9">
    <source>
        <dbReference type="PROSITE" id="PS50111"/>
    </source>
</evidence>
<dbReference type="SMART" id="SM00283">
    <property type="entry name" value="MA"/>
    <property type="match status" value="1"/>
</dbReference>
<dbReference type="PANTHER" id="PTHR32089">
    <property type="entry name" value="METHYL-ACCEPTING CHEMOTAXIS PROTEIN MCPB"/>
    <property type="match status" value="1"/>
</dbReference>
<dbReference type="Pfam" id="PF00672">
    <property type="entry name" value="HAMP"/>
    <property type="match status" value="1"/>
</dbReference>
<gene>
    <name evidence="11" type="ORF">LDJ79_16235</name>
</gene>
<dbReference type="SUPFAM" id="SSF103190">
    <property type="entry name" value="Sensory domain-like"/>
    <property type="match status" value="1"/>
</dbReference>
<dbReference type="CDD" id="cd11386">
    <property type="entry name" value="MCP_signal"/>
    <property type="match status" value="1"/>
</dbReference>
<dbReference type="SUPFAM" id="SSF58104">
    <property type="entry name" value="Methyl-accepting chemotaxis protein (MCP) signaling domain"/>
    <property type="match status" value="1"/>
</dbReference>
<comment type="caution">
    <text evidence="11">The sequence shown here is derived from an EMBL/GenBank/DDBJ whole genome shotgun (WGS) entry which is preliminary data.</text>
</comment>
<dbReference type="InterPro" id="IPR003660">
    <property type="entry name" value="HAMP_dom"/>
</dbReference>
<dbReference type="Pfam" id="PF17201">
    <property type="entry name" value="Cache_3-Cache_2"/>
    <property type="match status" value="1"/>
</dbReference>
<evidence type="ECO:0000256" key="7">
    <source>
        <dbReference type="ARBA" id="ARBA00029447"/>
    </source>
</evidence>
<proteinExistence type="inferred from homology"/>
<evidence type="ECO:0000313" key="12">
    <source>
        <dbReference type="Proteomes" id="UP001199044"/>
    </source>
</evidence>
<evidence type="ECO:0000256" key="1">
    <source>
        <dbReference type="ARBA" id="ARBA00004141"/>
    </source>
</evidence>
<dbReference type="PROSITE" id="PS50885">
    <property type="entry name" value="HAMP"/>
    <property type="match status" value="1"/>
</dbReference>
<evidence type="ECO:0000256" key="5">
    <source>
        <dbReference type="ARBA" id="ARBA00023136"/>
    </source>
</evidence>
<dbReference type="EMBL" id="JAIWIU010000116">
    <property type="protein sequence ID" value="MCA2017674.1"/>
    <property type="molecule type" value="Genomic_DNA"/>
</dbReference>
<dbReference type="InterPro" id="IPR029151">
    <property type="entry name" value="Sensor-like_sf"/>
</dbReference>
<evidence type="ECO:0000256" key="2">
    <source>
        <dbReference type="ARBA" id="ARBA00004533"/>
    </source>
</evidence>